<comment type="caution">
    <text evidence="2">The sequence shown here is derived from an EMBL/GenBank/DDBJ whole genome shotgun (WGS) entry which is preliminary data.</text>
</comment>
<sequence length="67" mass="8146">MSLSFQSSDRFQTKYGPHGKALSSSNRKYDKYERMNKPWLALNTNKKYRHKKFSIFIHRIDRDIIHE</sequence>
<dbReference type="EMBL" id="NJHN03000095">
    <property type="protein sequence ID" value="KAH9415670.1"/>
    <property type="molecule type" value="Genomic_DNA"/>
</dbReference>
<proteinExistence type="predicted"/>
<keyword evidence="3" id="KW-1185">Reference proteome</keyword>
<evidence type="ECO:0000313" key="3">
    <source>
        <dbReference type="Proteomes" id="UP000887458"/>
    </source>
</evidence>
<reference evidence="2 3" key="2">
    <citation type="journal article" date="2022" name="Mol. Biol. Evol.">
        <title>Comparative Genomics Reveals Insights into the Divergent Evolution of Astigmatic Mites and Household Pest Adaptations.</title>
        <authorList>
            <person name="Xiong Q."/>
            <person name="Wan A.T."/>
            <person name="Liu X."/>
            <person name="Fung C.S."/>
            <person name="Xiao X."/>
            <person name="Malainual N."/>
            <person name="Hou J."/>
            <person name="Wang L."/>
            <person name="Wang M."/>
            <person name="Yang K.Y."/>
            <person name="Cui Y."/>
            <person name="Leung E.L."/>
            <person name="Nong W."/>
            <person name="Shin S.K."/>
            <person name="Au S.W."/>
            <person name="Jeong K.Y."/>
            <person name="Chew F.T."/>
            <person name="Hui J.H."/>
            <person name="Leung T.F."/>
            <person name="Tungtrongchitr A."/>
            <person name="Zhong N."/>
            <person name="Liu Z."/>
            <person name="Tsui S.K."/>
        </authorList>
    </citation>
    <scope>NUCLEOTIDE SEQUENCE [LARGE SCALE GENOMIC DNA]</scope>
    <source>
        <strain evidence="2">Derp</strain>
    </source>
</reference>
<accession>A0ABQ8IZD3</accession>
<evidence type="ECO:0000313" key="2">
    <source>
        <dbReference type="EMBL" id="KAH9415670.1"/>
    </source>
</evidence>
<name>A0ABQ8IZD3_DERPT</name>
<dbReference type="Proteomes" id="UP000887458">
    <property type="component" value="Unassembled WGS sequence"/>
</dbReference>
<protein>
    <submittedName>
        <fullName evidence="2">Uncharacterized protein</fullName>
    </submittedName>
</protein>
<organism evidence="2 3">
    <name type="scientific">Dermatophagoides pteronyssinus</name>
    <name type="common">European house dust mite</name>
    <dbReference type="NCBI Taxonomy" id="6956"/>
    <lineage>
        <taxon>Eukaryota</taxon>
        <taxon>Metazoa</taxon>
        <taxon>Ecdysozoa</taxon>
        <taxon>Arthropoda</taxon>
        <taxon>Chelicerata</taxon>
        <taxon>Arachnida</taxon>
        <taxon>Acari</taxon>
        <taxon>Acariformes</taxon>
        <taxon>Sarcoptiformes</taxon>
        <taxon>Astigmata</taxon>
        <taxon>Psoroptidia</taxon>
        <taxon>Analgoidea</taxon>
        <taxon>Pyroglyphidae</taxon>
        <taxon>Dermatophagoidinae</taxon>
        <taxon>Dermatophagoides</taxon>
    </lineage>
</organism>
<reference evidence="2 3" key="1">
    <citation type="journal article" date="2018" name="J. Allergy Clin. Immunol.">
        <title>High-quality assembly of Dermatophagoides pteronyssinus genome and transcriptome reveals a wide range of novel allergens.</title>
        <authorList>
            <person name="Liu X.Y."/>
            <person name="Yang K.Y."/>
            <person name="Wang M.Q."/>
            <person name="Kwok J.S."/>
            <person name="Zeng X."/>
            <person name="Yang Z."/>
            <person name="Xiao X.J."/>
            <person name="Lau C.P."/>
            <person name="Li Y."/>
            <person name="Huang Z.M."/>
            <person name="Ba J.G."/>
            <person name="Yim A.K."/>
            <person name="Ouyang C.Y."/>
            <person name="Ngai S.M."/>
            <person name="Chan T.F."/>
            <person name="Leung E.L."/>
            <person name="Liu L."/>
            <person name="Liu Z.G."/>
            <person name="Tsui S.K."/>
        </authorList>
    </citation>
    <scope>NUCLEOTIDE SEQUENCE [LARGE SCALE GENOMIC DNA]</scope>
    <source>
        <strain evidence="2">Derp</strain>
    </source>
</reference>
<gene>
    <name evidence="2" type="ORF">DERP_000160</name>
</gene>
<feature type="compositionally biased region" description="Polar residues" evidence="1">
    <location>
        <begin position="1"/>
        <end position="10"/>
    </location>
</feature>
<feature type="region of interest" description="Disordered" evidence="1">
    <location>
        <begin position="1"/>
        <end position="27"/>
    </location>
</feature>
<evidence type="ECO:0000256" key="1">
    <source>
        <dbReference type="SAM" id="MobiDB-lite"/>
    </source>
</evidence>